<evidence type="ECO:0000313" key="5">
    <source>
        <dbReference type="EMBL" id="TRA83172.1"/>
    </source>
</evidence>
<dbReference type="EMBL" id="SGNZ01000028">
    <property type="protein sequence ID" value="TRA83172.1"/>
    <property type="molecule type" value="Genomic_DNA"/>
</dbReference>
<dbReference type="Proteomes" id="UP000319481">
    <property type="component" value="Unassembled WGS sequence"/>
</dbReference>
<dbReference type="GeneID" id="79865713"/>
<evidence type="ECO:0000313" key="6">
    <source>
        <dbReference type="Proteomes" id="UP000319481"/>
    </source>
</evidence>
<dbReference type="GO" id="GO:0017168">
    <property type="term" value="F:5-oxoprolinase (ATP-hydrolyzing) activity"/>
    <property type="evidence" value="ECO:0007669"/>
    <property type="project" value="TreeGrafter"/>
</dbReference>
<dbReference type="GO" id="GO:0005829">
    <property type="term" value="C:cytosol"/>
    <property type="evidence" value="ECO:0007669"/>
    <property type="project" value="TreeGrafter"/>
</dbReference>
<dbReference type="Pfam" id="PF01968">
    <property type="entry name" value="Hydantoinase_A"/>
    <property type="match status" value="1"/>
</dbReference>
<protein>
    <submittedName>
        <fullName evidence="4">Hydantoinase/oxoprolinase family protein</fullName>
    </submittedName>
</protein>
<dbReference type="Pfam" id="PF19278">
    <property type="entry name" value="Hydant_A_C"/>
    <property type="match status" value="1"/>
</dbReference>
<evidence type="ECO:0000313" key="7">
    <source>
        <dbReference type="Proteomes" id="UP001151018"/>
    </source>
</evidence>
<dbReference type="AlphaFoldDB" id="A0A9X3KTG1"/>
<reference evidence="5" key="2">
    <citation type="submission" date="2019-02" db="EMBL/GenBank/DDBJ databases">
        <authorList>
            <person name="Baeyen S."/>
        </authorList>
    </citation>
    <scope>NUCLEOTIDE SEQUENCE</scope>
    <source>
        <strain evidence="5">GBBC3283</strain>
    </source>
</reference>
<dbReference type="InterPro" id="IPR002821">
    <property type="entry name" value="Hydantoinase_A"/>
</dbReference>
<reference evidence="4" key="3">
    <citation type="submission" date="2022-12" db="EMBL/GenBank/DDBJ databases">
        <title>Draft genome sequences of 22 rhizogenic Agrobacterium biovar 1 strains, the causative agent of hairy root disease.</title>
        <authorList>
            <person name="Kim N."/>
            <person name="Vargas P."/>
            <person name="Rediers H."/>
        </authorList>
    </citation>
    <scope>NUCLEOTIDE SEQUENCE</scope>
    <source>
        <strain evidence="4">ST15.13.006</strain>
    </source>
</reference>
<dbReference type="Proteomes" id="UP001151018">
    <property type="component" value="Unassembled WGS sequence"/>
</dbReference>
<sequence>MIVGIDVGGTFTDLVVSEKNGADFVKVPSTPDDPGRGVIDALTALATRRQKTLGELLPEIEVFIHGTTVATNTLIQRNGAKLGLITTRGFRDLLELKEGSRGDRYRLRRAETPPLIDRPQRLEIGERIMADGSVGTTPEMSELRDAIAKLRQDGVKGVVVCLLHAYKNPAHERLVFDAIEASGWDTYVSLGSDILSRQGEYDRLSTATVNAYVGPVLQDYLQRLSGDLSSQGIGVPIFVMQSTGGVLPIAEAGRRAVGAVTSGPAGGAMGAALFARELKLPNLVTYDTGGTSTDICVIENGVPIETQRSDMGDLRIAVPAIDINPIGVGGGSVARIDSGGILAIGPESAGAVPGAACFLRGGTRPTLTDANLALGLIDPDNFLGGKMKLSVEAARQAIKEHIAGPLGMSIEEAAWAIHVLASSQIAEGIRLATVKRGKDPRDFALMSFGGAGGLHASEVARELQIPKIVIPELASVLSAMGFLAADVRQDRQRSIDRPLRDLSAVELENHFSELQDEARRQLEASGVGTENMRVTRHLECRYARQVHSLAVDVSDERDPAKMEAAFVANYKSLYGHAHDAEPAIIDTLRVSVFGALPQIRLADLPEERPQGWPDAAPVERQIYLGKPVTAKTYRLENLRRGMTLSGPAIIESSSTTIFVQEGFSVGLDQKGSLHLEGGR</sequence>
<dbReference type="EMBL" id="JAPZLR010000034">
    <property type="protein sequence ID" value="MCZ7940679.1"/>
    <property type="molecule type" value="Genomic_DNA"/>
</dbReference>
<dbReference type="InterPro" id="IPR008040">
    <property type="entry name" value="Hydant_A_N"/>
</dbReference>
<organism evidence="4 7">
    <name type="scientific">Agrobacterium salinitolerans</name>
    <dbReference type="NCBI Taxonomy" id="1183413"/>
    <lineage>
        <taxon>Bacteria</taxon>
        <taxon>Pseudomonadati</taxon>
        <taxon>Pseudomonadota</taxon>
        <taxon>Alphaproteobacteria</taxon>
        <taxon>Hyphomicrobiales</taxon>
        <taxon>Rhizobiaceae</taxon>
        <taxon>Rhizobium/Agrobacterium group</taxon>
        <taxon>Agrobacterium</taxon>
    </lineage>
</organism>
<dbReference type="PANTHER" id="PTHR11365:SF23">
    <property type="entry name" value="HYPOTHETICAL 5-OXOPROLINASE (EUROFUNG)-RELATED"/>
    <property type="match status" value="1"/>
</dbReference>
<evidence type="ECO:0000259" key="3">
    <source>
        <dbReference type="Pfam" id="PF19278"/>
    </source>
</evidence>
<dbReference type="InterPro" id="IPR045079">
    <property type="entry name" value="Oxoprolinase-like"/>
</dbReference>
<dbReference type="RefSeq" id="WP_142914295.1">
    <property type="nucleotide sequence ID" value="NZ_JAPZLN010000014.1"/>
</dbReference>
<dbReference type="PANTHER" id="PTHR11365">
    <property type="entry name" value="5-OXOPROLINASE RELATED"/>
    <property type="match status" value="1"/>
</dbReference>
<feature type="domain" description="Acetophenone carboxylase-like C-terminal" evidence="3">
    <location>
        <begin position="504"/>
        <end position="676"/>
    </location>
</feature>
<name>A0A9X3KTG1_9HYPH</name>
<evidence type="ECO:0000259" key="2">
    <source>
        <dbReference type="Pfam" id="PF05378"/>
    </source>
</evidence>
<dbReference type="SUPFAM" id="SSF53067">
    <property type="entry name" value="Actin-like ATPase domain"/>
    <property type="match status" value="1"/>
</dbReference>
<dbReference type="InterPro" id="IPR049517">
    <property type="entry name" value="ACX-like_C"/>
</dbReference>
<evidence type="ECO:0000313" key="4">
    <source>
        <dbReference type="EMBL" id="MCZ7940679.1"/>
    </source>
</evidence>
<accession>A0A9X3KTG1</accession>
<keyword evidence="6" id="KW-1185">Reference proteome</keyword>
<comment type="caution">
    <text evidence="4">The sequence shown here is derived from an EMBL/GenBank/DDBJ whole genome shotgun (WGS) entry which is preliminary data.</text>
</comment>
<reference evidence="5 6" key="1">
    <citation type="journal article" date="2019" name="Appl. Microbiol. Biotechnol.">
        <title>Differential efficiency of wild type rhizogenic strains for rol gene transformation of plants.</title>
        <authorList>
            <person name="Desmet S."/>
            <person name="De Keyser E."/>
            <person name="Van Vaerenbergh J."/>
            <person name="Baeyen S."/>
            <person name="Van Huylenbroeck J."/>
            <person name="Geelen D."/>
            <person name="Dhooghe E."/>
        </authorList>
    </citation>
    <scope>NUCLEOTIDE SEQUENCE [LARGE SCALE GENOMIC DNA]</scope>
    <source>
        <strain evidence="5 6">GBBC3283</strain>
    </source>
</reference>
<dbReference type="InterPro" id="IPR043129">
    <property type="entry name" value="ATPase_NBD"/>
</dbReference>
<dbReference type="GO" id="GO:0006749">
    <property type="term" value="P:glutathione metabolic process"/>
    <property type="evidence" value="ECO:0007669"/>
    <property type="project" value="TreeGrafter"/>
</dbReference>
<feature type="domain" description="Hydantoinase/oxoprolinase N-terminal" evidence="2">
    <location>
        <begin position="3"/>
        <end position="180"/>
    </location>
</feature>
<proteinExistence type="predicted"/>
<gene>
    <name evidence="5" type="ORF">EXN23_25610</name>
    <name evidence="4" type="ORF">O9X88_24435</name>
</gene>
<feature type="domain" description="Hydantoinase A/oxoprolinase" evidence="1">
    <location>
        <begin position="203"/>
        <end position="490"/>
    </location>
</feature>
<evidence type="ECO:0000259" key="1">
    <source>
        <dbReference type="Pfam" id="PF01968"/>
    </source>
</evidence>
<dbReference type="Pfam" id="PF05378">
    <property type="entry name" value="Hydant_A_N"/>
    <property type="match status" value="1"/>
</dbReference>